<dbReference type="InterPro" id="IPR013123">
    <property type="entry name" value="SpoU_subst-bd"/>
</dbReference>
<organism evidence="6 7">
    <name type="scientific">Pseudokineococcus marinus</name>
    <dbReference type="NCBI Taxonomy" id="351215"/>
    <lineage>
        <taxon>Bacteria</taxon>
        <taxon>Bacillati</taxon>
        <taxon>Actinomycetota</taxon>
        <taxon>Actinomycetes</taxon>
        <taxon>Kineosporiales</taxon>
        <taxon>Kineosporiaceae</taxon>
        <taxon>Pseudokineococcus</taxon>
    </lineage>
</organism>
<reference evidence="6 7" key="1">
    <citation type="submission" date="2020-05" db="EMBL/GenBank/DDBJ databases">
        <title>MicrobeNet Type strains.</title>
        <authorList>
            <person name="Nicholson A.C."/>
        </authorList>
    </citation>
    <scope>NUCLEOTIDE SEQUENCE [LARGE SCALE GENOMIC DNA]</scope>
    <source>
        <strain evidence="6 7">JCM 14547</strain>
    </source>
</reference>
<dbReference type="RefSeq" id="WP_171202092.1">
    <property type="nucleotide sequence ID" value="NZ_BAAANP010000035.1"/>
</dbReference>
<evidence type="ECO:0000256" key="3">
    <source>
        <dbReference type="ARBA" id="ARBA00022679"/>
    </source>
</evidence>
<comment type="caution">
    <text evidence="6">The sequence shown here is derived from an EMBL/GenBank/DDBJ whole genome shotgun (WGS) entry which is preliminary data.</text>
</comment>
<feature type="domain" description="RNA 2-O ribose methyltransferase substrate binding" evidence="5">
    <location>
        <begin position="51"/>
        <end position="124"/>
    </location>
</feature>
<protein>
    <submittedName>
        <fullName evidence="6">RNA methyltransferase</fullName>
    </submittedName>
</protein>
<dbReference type="EMBL" id="JABEMA010000028">
    <property type="protein sequence ID" value="NNH22240.1"/>
    <property type="molecule type" value="Genomic_DNA"/>
</dbReference>
<dbReference type="PANTHER" id="PTHR43191:SF2">
    <property type="entry name" value="RRNA METHYLTRANSFERASE 3, MITOCHONDRIAL"/>
    <property type="match status" value="1"/>
</dbReference>
<dbReference type="GO" id="GO:0003723">
    <property type="term" value="F:RNA binding"/>
    <property type="evidence" value="ECO:0007669"/>
    <property type="project" value="InterPro"/>
</dbReference>
<dbReference type="GO" id="GO:0032259">
    <property type="term" value="P:methylation"/>
    <property type="evidence" value="ECO:0007669"/>
    <property type="project" value="UniProtKB-KW"/>
</dbReference>
<dbReference type="InterPro" id="IPR029064">
    <property type="entry name" value="Ribosomal_eL30-like_sf"/>
</dbReference>
<proteinExistence type="inferred from homology"/>
<evidence type="ECO:0000256" key="1">
    <source>
        <dbReference type="ARBA" id="ARBA00007228"/>
    </source>
</evidence>
<dbReference type="Proteomes" id="UP000555552">
    <property type="component" value="Unassembled WGS sequence"/>
</dbReference>
<keyword evidence="2 6" id="KW-0489">Methyltransferase</keyword>
<dbReference type="PANTHER" id="PTHR43191">
    <property type="entry name" value="RRNA METHYLTRANSFERASE 3"/>
    <property type="match status" value="1"/>
</dbReference>
<dbReference type="GO" id="GO:0006396">
    <property type="term" value="P:RNA processing"/>
    <property type="evidence" value="ECO:0007669"/>
    <property type="project" value="InterPro"/>
</dbReference>
<gene>
    <name evidence="6" type="ORF">HLB09_03900</name>
</gene>
<accession>A0A849BGK9</accession>
<dbReference type="InterPro" id="IPR029028">
    <property type="entry name" value="Alpha/beta_knot_MTases"/>
</dbReference>
<evidence type="ECO:0000259" key="5">
    <source>
        <dbReference type="SMART" id="SM00967"/>
    </source>
</evidence>
<dbReference type="Pfam" id="PF22435">
    <property type="entry name" value="MRM3-like_sub_bind"/>
    <property type="match status" value="1"/>
</dbReference>
<dbReference type="InterPro" id="IPR051259">
    <property type="entry name" value="rRNA_Methyltransferase"/>
</dbReference>
<evidence type="ECO:0000313" key="7">
    <source>
        <dbReference type="Proteomes" id="UP000555552"/>
    </source>
</evidence>
<dbReference type="Gene3D" id="3.30.1330.30">
    <property type="match status" value="1"/>
</dbReference>
<dbReference type="InterPro" id="IPR001537">
    <property type="entry name" value="SpoU_MeTrfase"/>
</dbReference>
<keyword evidence="3 6" id="KW-0808">Transferase</keyword>
<keyword evidence="7" id="KW-1185">Reference proteome</keyword>
<dbReference type="Gene3D" id="3.40.1280.10">
    <property type="match status" value="1"/>
</dbReference>
<dbReference type="CDD" id="cd18095">
    <property type="entry name" value="SpoU-like_rRNA-MTase"/>
    <property type="match status" value="1"/>
</dbReference>
<dbReference type="InterPro" id="IPR029026">
    <property type="entry name" value="tRNA_m1G_MTases_N"/>
</dbReference>
<comment type="similarity">
    <text evidence="1">Belongs to the class IV-like SAM-binding methyltransferase superfamily. RNA methyltransferase TrmH family.</text>
</comment>
<dbReference type="GO" id="GO:0008173">
    <property type="term" value="F:RNA methyltransferase activity"/>
    <property type="evidence" value="ECO:0007669"/>
    <property type="project" value="InterPro"/>
</dbReference>
<sequence>MSASAAQHDQHQQHSPGRPATAVLANPRSERVRSVSRLAGRPARVRAGAFLAEGPQAVREAVPAGAVRDLYGTPEALERHGALVEEAARRGATVRPCTDEVLAAMADTVAPQGLLAVCRPVDVPLADVLDRRPRLVAVLAEVRDPGNAGTVLRAADAAGADAVVLTSGSVDLYNPKCVRSTAGSLFHLDVVTGVGLAEAVAGLRSAGAAVLAADGEGEDDLDDLADAAADGEGPLAGPVAWVFGTEAHGLSAADRELADAVVRVPLHGRAESLNLATAAAVCLYAAARAHRPRTSRATGARA</sequence>
<dbReference type="SMART" id="SM00967">
    <property type="entry name" value="SpoU_sub_bind"/>
    <property type="match status" value="1"/>
</dbReference>
<name>A0A849BGK9_9ACTN</name>
<evidence type="ECO:0000256" key="4">
    <source>
        <dbReference type="SAM" id="MobiDB-lite"/>
    </source>
</evidence>
<dbReference type="Pfam" id="PF00588">
    <property type="entry name" value="SpoU_methylase"/>
    <property type="match status" value="1"/>
</dbReference>
<feature type="region of interest" description="Disordered" evidence="4">
    <location>
        <begin position="1"/>
        <end position="37"/>
    </location>
</feature>
<evidence type="ECO:0000313" key="6">
    <source>
        <dbReference type="EMBL" id="NNH22240.1"/>
    </source>
</evidence>
<dbReference type="InterPro" id="IPR053888">
    <property type="entry name" value="MRM3-like_sub_bind"/>
</dbReference>
<evidence type="ECO:0000256" key="2">
    <source>
        <dbReference type="ARBA" id="ARBA00022603"/>
    </source>
</evidence>
<dbReference type="SUPFAM" id="SSF75217">
    <property type="entry name" value="alpha/beta knot"/>
    <property type="match status" value="1"/>
</dbReference>
<dbReference type="GO" id="GO:0005737">
    <property type="term" value="C:cytoplasm"/>
    <property type="evidence" value="ECO:0007669"/>
    <property type="project" value="UniProtKB-ARBA"/>
</dbReference>
<dbReference type="SUPFAM" id="SSF55315">
    <property type="entry name" value="L30e-like"/>
    <property type="match status" value="1"/>
</dbReference>
<dbReference type="AlphaFoldDB" id="A0A849BGK9"/>